<feature type="non-terminal residue" evidence="1">
    <location>
        <position position="1"/>
    </location>
</feature>
<dbReference type="EMBL" id="BARS01039198">
    <property type="protein sequence ID" value="GAG16286.1"/>
    <property type="molecule type" value="Genomic_DNA"/>
</dbReference>
<gene>
    <name evidence="1" type="ORF">S01H1_59889</name>
</gene>
<sequence>QDRFREYLAKREVEFDVNKVILTATHTHTAPAMLDDRYTLPGDCMKPSRYVEFLKERLAEAIDKAWKSRARGGVSWGFGHAVVAYNRRISYMDGSARMYGPTNTANFSHIEGFEDHGVHVLFVHDKEQPAVPIGIAIDVACPAQEVESGKNLNADYWHHVRETLFEQFSPETAVLGLCGAGGDQSPHVLWRKAAEERMRRGRGLDRLQEIARRINRAVDDAWAVAKDDIQSDVPFAHSVLNLDLAMRPVPEADY</sequence>
<dbReference type="AlphaFoldDB" id="X0WU79"/>
<proteinExistence type="predicted"/>
<name>X0WU79_9ZZZZ</name>
<feature type="non-terminal residue" evidence="1">
    <location>
        <position position="254"/>
    </location>
</feature>
<comment type="caution">
    <text evidence="1">The sequence shown here is derived from an EMBL/GenBank/DDBJ whole genome shotgun (WGS) entry which is preliminary data.</text>
</comment>
<protein>
    <recommendedName>
        <fullName evidence="2">Neutral/alkaline non-lysosomal ceramidase N-terminal domain-containing protein</fullName>
    </recommendedName>
</protein>
<evidence type="ECO:0000313" key="1">
    <source>
        <dbReference type="EMBL" id="GAG16286.1"/>
    </source>
</evidence>
<reference evidence="1" key="1">
    <citation type="journal article" date="2014" name="Front. Microbiol.">
        <title>High frequency of phylogenetically diverse reductive dehalogenase-homologous genes in deep subseafloor sedimentary metagenomes.</title>
        <authorList>
            <person name="Kawai M."/>
            <person name="Futagami T."/>
            <person name="Toyoda A."/>
            <person name="Takaki Y."/>
            <person name="Nishi S."/>
            <person name="Hori S."/>
            <person name="Arai W."/>
            <person name="Tsubouchi T."/>
            <person name="Morono Y."/>
            <person name="Uchiyama I."/>
            <person name="Ito T."/>
            <person name="Fujiyama A."/>
            <person name="Inagaki F."/>
            <person name="Takami H."/>
        </authorList>
    </citation>
    <scope>NUCLEOTIDE SEQUENCE</scope>
    <source>
        <strain evidence="1">Expedition CK06-06</strain>
    </source>
</reference>
<evidence type="ECO:0008006" key="2">
    <source>
        <dbReference type="Google" id="ProtNLM"/>
    </source>
</evidence>
<organism evidence="1">
    <name type="scientific">marine sediment metagenome</name>
    <dbReference type="NCBI Taxonomy" id="412755"/>
    <lineage>
        <taxon>unclassified sequences</taxon>
        <taxon>metagenomes</taxon>
        <taxon>ecological metagenomes</taxon>
    </lineage>
</organism>
<accession>X0WU79</accession>